<proteinExistence type="predicted"/>
<evidence type="ECO:0000313" key="3">
    <source>
        <dbReference type="Proteomes" id="UP000317023"/>
    </source>
</evidence>
<dbReference type="AlphaFoldDB" id="A0A546XRX9"/>
<dbReference type="EMBL" id="SGOE01000008">
    <property type="protein sequence ID" value="TRB03484.1"/>
    <property type="molecule type" value="Genomic_DNA"/>
</dbReference>
<feature type="region of interest" description="Disordered" evidence="1">
    <location>
        <begin position="206"/>
        <end position="233"/>
    </location>
</feature>
<dbReference type="InterPro" id="IPR021451">
    <property type="entry name" value="DUF3102"/>
</dbReference>
<evidence type="ECO:0000256" key="1">
    <source>
        <dbReference type="SAM" id="MobiDB-lite"/>
    </source>
</evidence>
<gene>
    <name evidence="2" type="ORF">EXN61_21720</name>
</gene>
<sequence>MIEYSKVPTSPRTGQKQVAKETDLFDYAGLTSSVALEVRSAAERIRVRMKRTAEDIIAIGLDLIEVKGRLPHGSFLPWLSSEFGMTDRTAARFMQVAASYGSKSDIMSNLTPTVLYELAAPSTPETVRDIIEQKATSGEAVTVEEVKRLKRELEEASKRAENSAGDADRYKKQAETLLEGQAALVEKAKQEARDKIEADLKAAKEEAEKAKTGLKDAQTRLSEAEKKAEEAATAKAQAQAARLADEEVQKRQKELEAAKKELDKLRSDISKRNEILTDIESRVEERREFLDKLTNADHEAEQLVKELEEMNRVLALALLVVSDVDYDHGEEVLAKVRSSASMCRKMADALDAIGRPRLVYDARA</sequence>
<evidence type="ECO:0000313" key="2">
    <source>
        <dbReference type="EMBL" id="TRB03484.1"/>
    </source>
</evidence>
<dbReference type="Pfam" id="PF11300">
    <property type="entry name" value="DUF3102"/>
    <property type="match status" value="1"/>
</dbReference>
<reference evidence="2 3" key="1">
    <citation type="journal article" date="2019" name="Appl. Microbiol. Biotechnol.">
        <title>Differential efficiency of wild type rhizogenic strains for rol gene transformation of plants.</title>
        <authorList>
            <person name="Desmet S."/>
            <person name="De Keyser E."/>
            <person name="Van Vaerenbergh J."/>
            <person name="Baeyen S."/>
            <person name="Van Huylenbroeck J."/>
            <person name="Geelen D."/>
            <person name="Dhooghe E."/>
        </authorList>
    </citation>
    <scope>NUCLEOTIDE SEQUENCE [LARGE SCALE GENOMIC DNA]</scope>
    <source>
        <strain evidence="2 3">MAFF210266</strain>
    </source>
</reference>
<protein>
    <submittedName>
        <fullName evidence="2">DUF3102 domain-containing protein</fullName>
    </submittedName>
</protein>
<feature type="compositionally biased region" description="Basic and acidic residues" evidence="1">
    <location>
        <begin position="206"/>
        <end position="232"/>
    </location>
</feature>
<name>A0A546XRX9_AGRTU</name>
<accession>A0A546XRX9</accession>
<dbReference type="Proteomes" id="UP000317023">
    <property type="component" value="Unassembled WGS sequence"/>
</dbReference>
<comment type="caution">
    <text evidence="2">The sequence shown here is derived from an EMBL/GenBank/DDBJ whole genome shotgun (WGS) entry which is preliminary data.</text>
</comment>
<dbReference type="RefSeq" id="WP_142859144.1">
    <property type="nucleotide sequence ID" value="NZ_SGOE01000008.1"/>
</dbReference>
<organism evidence="2 3">
    <name type="scientific">Agrobacterium tumefaciens</name>
    <dbReference type="NCBI Taxonomy" id="358"/>
    <lineage>
        <taxon>Bacteria</taxon>
        <taxon>Pseudomonadati</taxon>
        <taxon>Pseudomonadota</taxon>
        <taxon>Alphaproteobacteria</taxon>
        <taxon>Hyphomicrobiales</taxon>
        <taxon>Rhizobiaceae</taxon>
        <taxon>Rhizobium/Agrobacterium group</taxon>
        <taxon>Agrobacterium</taxon>
        <taxon>Agrobacterium tumefaciens complex</taxon>
    </lineage>
</organism>